<accession>A0A014NN98</accession>
<organism evidence="1 2">
    <name type="scientific">Comamonas aquatica DA1877</name>
    <dbReference type="NCBI Taxonomy" id="1457173"/>
    <lineage>
        <taxon>Bacteria</taxon>
        <taxon>Pseudomonadati</taxon>
        <taxon>Pseudomonadota</taxon>
        <taxon>Betaproteobacteria</taxon>
        <taxon>Burkholderiales</taxon>
        <taxon>Comamonadaceae</taxon>
        <taxon>Comamonas</taxon>
    </lineage>
</organism>
<reference evidence="1 2" key="1">
    <citation type="submission" date="2014-01" db="EMBL/GenBank/DDBJ databases">
        <title>Interspecies Systems Biology Uncovers Metabolites Affecting C. elegans Gene Expression and Life History Traits.</title>
        <authorList>
            <person name="Watson E."/>
            <person name="Macneil L.T."/>
            <person name="Ritter A.D."/>
            <person name="Yilmaz L.S."/>
            <person name="Rosebrock A.P."/>
            <person name="Caudy A.A."/>
            <person name="Walhout A.J."/>
        </authorList>
    </citation>
    <scope>NUCLEOTIDE SEQUENCE [LARGE SCALE GENOMIC DNA]</scope>
    <source>
        <strain evidence="1 2">DA1877</strain>
    </source>
</reference>
<comment type="caution">
    <text evidence="1">The sequence shown here is derived from an EMBL/GenBank/DDBJ whole genome shotgun (WGS) entry which is preliminary data.</text>
</comment>
<proteinExistence type="predicted"/>
<evidence type="ECO:0000313" key="2">
    <source>
        <dbReference type="Proteomes" id="UP000020766"/>
    </source>
</evidence>
<dbReference type="EMBL" id="JBOK01000005">
    <property type="protein sequence ID" value="EXU80943.1"/>
    <property type="molecule type" value="Genomic_DNA"/>
</dbReference>
<dbReference type="Proteomes" id="UP000020766">
    <property type="component" value="Unassembled WGS sequence"/>
</dbReference>
<name>A0A014NN98_9BURK</name>
<sequence length="50" mass="5360">MFSPLAVLFFAPAVACMFKLAKIHAGAPPWSIWGYMSDAPAFTLAAFLIA</sequence>
<dbReference type="AlphaFoldDB" id="A0A014NN98"/>
<protein>
    <submittedName>
        <fullName evidence="1">Uncharacterized protein</fullName>
    </submittedName>
</protein>
<evidence type="ECO:0000313" key="1">
    <source>
        <dbReference type="EMBL" id="EXU80943.1"/>
    </source>
</evidence>
<gene>
    <name evidence="1" type="ORF">AX13_14635</name>
</gene>
<keyword evidence="2" id="KW-1185">Reference proteome</keyword>